<evidence type="ECO:0000256" key="5">
    <source>
        <dbReference type="ARBA" id="ARBA00023062"/>
    </source>
</evidence>
<dbReference type="PROSITE" id="PS50222">
    <property type="entry name" value="EF_HAND_2"/>
    <property type="match status" value="1"/>
</dbReference>
<keyword evidence="5 6" id="KW-0642">Proline metabolism</keyword>
<dbReference type="SUPFAM" id="SSF51730">
    <property type="entry name" value="FAD-linked oxidoreductase"/>
    <property type="match status" value="1"/>
</dbReference>
<dbReference type="GO" id="GO:0005739">
    <property type="term" value="C:mitochondrion"/>
    <property type="evidence" value="ECO:0007669"/>
    <property type="project" value="TreeGrafter"/>
</dbReference>
<dbReference type="PANTHER" id="PTHR13914:SF0">
    <property type="entry name" value="PROLINE DEHYDROGENASE 1, MITOCHONDRIAL"/>
    <property type="match status" value="1"/>
</dbReference>
<comment type="catalytic activity">
    <reaction evidence="6">
        <text>L-proline + a quinone = (S)-1-pyrroline-5-carboxylate + a quinol + H(+)</text>
        <dbReference type="Rhea" id="RHEA:23784"/>
        <dbReference type="ChEBI" id="CHEBI:15378"/>
        <dbReference type="ChEBI" id="CHEBI:17388"/>
        <dbReference type="ChEBI" id="CHEBI:24646"/>
        <dbReference type="ChEBI" id="CHEBI:60039"/>
        <dbReference type="ChEBI" id="CHEBI:132124"/>
        <dbReference type="EC" id="1.5.5.2"/>
    </reaction>
</comment>
<keyword evidence="3" id="KW-0106">Calcium</keyword>
<dbReference type="EC" id="1.5.5.2" evidence="2 6"/>
<dbReference type="Gene3D" id="3.20.20.220">
    <property type="match status" value="2"/>
</dbReference>
<dbReference type="GO" id="GO:0010133">
    <property type="term" value="P:L-proline catabolic process to L-glutamate"/>
    <property type="evidence" value="ECO:0007669"/>
    <property type="project" value="TreeGrafter"/>
</dbReference>
<dbReference type="GO" id="GO:0071949">
    <property type="term" value="F:FAD binding"/>
    <property type="evidence" value="ECO:0007669"/>
    <property type="project" value="TreeGrafter"/>
</dbReference>
<dbReference type="SUPFAM" id="SSF47473">
    <property type="entry name" value="EF-hand"/>
    <property type="match status" value="1"/>
</dbReference>
<dbReference type="InterPro" id="IPR015659">
    <property type="entry name" value="Proline_oxidase"/>
</dbReference>
<dbReference type="InterPro" id="IPR002048">
    <property type="entry name" value="EF_hand_dom"/>
</dbReference>
<accession>A0A9N9BZ59</accession>
<comment type="cofactor">
    <cofactor evidence="6">
        <name>FAD</name>
        <dbReference type="ChEBI" id="CHEBI:57692"/>
    </cofactor>
</comment>
<dbReference type="InterPro" id="IPR029041">
    <property type="entry name" value="FAD-linked_oxidoreductase-like"/>
</dbReference>
<evidence type="ECO:0000256" key="3">
    <source>
        <dbReference type="ARBA" id="ARBA00022837"/>
    </source>
</evidence>
<dbReference type="InterPro" id="IPR018247">
    <property type="entry name" value="EF_Hand_1_Ca_BS"/>
</dbReference>
<comment type="caution">
    <text evidence="8">The sequence shown here is derived from an EMBL/GenBank/DDBJ whole genome shotgun (WGS) entry which is preliminary data.</text>
</comment>
<organism evidence="8 9">
    <name type="scientific">Paraglomus occultum</name>
    <dbReference type="NCBI Taxonomy" id="144539"/>
    <lineage>
        <taxon>Eukaryota</taxon>
        <taxon>Fungi</taxon>
        <taxon>Fungi incertae sedis</taxon>
        <taxon>Mucoromycota</taxon>
        <taxon>Glomeromycotina</taxon>
        <taxon>Glomeromycetes</taxon>
        <taxon>Paraglomerales</taxon>
        <taxon>Paraglomeraceae</taxon>
        <taxon>Paraglomus</taxon>
    </lineage>
</organism>
<name>A0A9N9BZ59_9GLOM</name>
<dbReference type="PROSITE" id="PS00018">
    <property type="entry name" value="EF_HAND_1"/>
    <property type="match status" value="1"/>
</dbReference>
<keyword evidence="9" id="KW-1185">Reference proteome</keyword>
<gene>
    <name evidence="8" type="ORF">POCULU_LOCUS6728</name>
</gene>
<dbReference type="Pfam" id="PF01619">
    <property type="entry name" value="Pro_dh"/>
    <property type="match status" value="1"/>
</dbReference>
<comment type="function">
    <text evidence="6">Converts proline to delta-1-pyrroline-5-carboxylate.</text>
</comment>
<comment type="similarity">
    <text evidence="1 6">Belongs to the proline oxidase family.</text>
</comment>
<dbReference type="OrthoDB" id="5464at2759"/>
<feature type="domain" description="EF-hand" evidence="7">
    <location>
        <begin position="163"/>
        <end position="198"/>
    </location>
</feature>
<evidence type="ECO:0000256" key="6">
    <source>
        <dbReference type="RuleBase" id="RU364054"/>
    </source>
</evidence>
<evidence type="ECO:0000256" key="2">
    <source>
        <dbReference type="ARBA" id="ARBA00012695"/>
    </source>
</evidence>
<evidence type="ECO:0000313" key="8">
    <source>
        <dbReference type="EMBL" id="CAG8586014.1"/>
    </source>
</evidence>
<reference evidence="8" key="1">
    <citation type="submission" date="2021-06" db="EMBL/GenBank/DDBJ databases">
        <authorList>
            <person name="Kallberg Y."/>
            <person name="Tangrot J."/>
            <person name="Rosling A."/>
        </authorList>
    </citation>
    <scope>NUCLEOTIDE SEQUENCE</scope>
    <source>
        <strain evidence="8">IA702</strain>
    </source>
</reference>
<evidence type="ECO:0000259" key="7">
    <source>
        <dbReference type="PROSITE" id="PS50222"/>
    </source>
</evidence>
<evidence type="ECO:0000256" key="4">
    <source>
        <dbReference type="ARBA" id="ARBA00023002"/>
    </source>
</evidence>
<dbReference type="AlphaFoldDB" id="A0A9N9BZ59"/>
<sequence>MDELASTDDRIAVQDKKVSELVRSLLVYKLCSFQSLVNFAPNLIELAKRLHLSWFAYWTIKKTFFAQFCGGQTAEECIETMNRLKSEGIGCILDYSVEADVENSKGSSDPESDEFRKCFNEKADYVTDMMLKCIDTAATHPNSFIALKITGITNPLMLERLSTILVTLYNQFRRHDNDKDGIISRSDLLNIIKEVSGISDKAAEKLLDEFHIPNVQTIDMVQFQDIFSIDSPKMRHFFSSLPNERLTSYDIADYDKLMARLDRLFTVARKSNVRVMVDAEQLRFQPAIDSIAMRLSCEYNKMHGSPYGPIVFNTYQMYLKDARERLELHYEISQRQGFAFAGKLVRGAYMTSERERAKALGYDDPIQDTIESTHDAYNSAVEFLIRKQSEIQMTMGAKLGLRNSPLLLMIASHNVDSMIKACKLMEELNVSSDSGVIFFGQLFGMRDHVSFTLKRHGYEVYKYVPYGKLEEVIPYLIRRAQENSSVLNATDNEQSILWNELGTSRVKRKKSHGVLKNRGIDPIQYISLMEINRDLELIIVVII</sequence>
<keyword evidence="4 6" id="KW-0560">Oxidoreductase</keyword>
<dbReference type="PANTHER" id="PTHR13914">
    <property type="entry name" value="PROLINE OXIDASE"/>
    <property type="match status" value="1"/>
</dbReference>
<dbReference type="GO" id="GO:0004657">
    <property type="term" value="F:proline dehydrogenase activity"/>
    <property type="evidence" value="ECO:0007669"/>
    <property type="project" value="UniProtKB-EC"/>
</dbReference>
<dbReference type="InterPro" id="IPR011992">
    <property type="entry name" value="EF-hand-dom_pair"/>
</dbReference>
<keyword evidence="6" id="KW-0285">Flavoprotein</keyword>
<proteinExistence type="inferred from homology"/>
<dbReference type="Proteomes" id="UP000789572">
    <property type="component" value="Unassembled WGS sequence"/>
</dbReference>
<dbReference type="EMBL" id="CAJVPJ010001312">
    <property type="protein sequence ID" value="CAG8586014.1"/>
    <property type="molecule type" value="Genomic_DNA"/>
</dbReference>
<dbReference type="InterPro" id="IPR002872">
    <property type="entry name" value="Proline_DH_dom"/>
</dbReference>
<evidence type="ECO:0000256" key="1">
    <source>
        <dbReference type="ARBA" id="ARBA00005869"/>
    </source>
</evidence>
<protein>
    <recommendedName>
        <fullName evidence="2 6">Proline dehydrogenase</fullName>
        <ecNumber evidence="2 6">1.5.5.2</ecNumber>
    </recommendedName>
</protein>
<evidence type="ECO:0000313" key="9">
    <source>
        <dbReference type="Proteomes" id="UP000789572"/>
    </source>
</evidence>
<keyword evidence="6" id="KW-0274">FAD</keyword>
<dbReference type="GO" id="GO:0005509">
    <property type="term" value="F:calcium ion binding"/>
    <property type="evidence" value="ECO:0007669"/>
    <property type="project" value="InterPro"/>
</dbReference>